<evidence type="ECO:0000313" key="2">
    <source>
        <dbReference type="EMBL" id="ONK67014.1"/>
    </source>
</evidence>
<dbReference type="AlphaFoldDB" id="A0A5P1EMJ3"/>
<dbReference type="GO" id="GO:0003676">
    <property type="term" value="F:nucleic acid binding"/>
    <property type="evidence" value="ECO:0007669"/>
    <property type="project" value="InterPro"/>
</dbReference>
<feature type="domain" description="Integrase catalytic" evidence="1">
    <location>
        <begin position="24"/>
        <end position="153"/>
    </location>
</feature>
<protein>
    <recommendedName>
        <fullName evidence="1">Integrase catalytic domain-containing protein</fullName>
    </recommendedName>
</protein>
<dbReference type="PROSITE" id="PS50994">
    <property type="entry name" value="INTEGRASE"/>
    <property type="match status" value="1"/>
</dbReference>
<reference evidence="3" key="1">
    <citation type="journal article" date="2017" name="Nat. Commun.">
        <title>The asparagus genome sheds light on the origin and evolution of a young Y chromosome.</title>
        <authorList>
            <person name="Harkess A."/>
            <person name="Zhou J."/>
            <person name="Xu C."/>
            <person name="Bowers J.E."/>
            <person name="Van der Hulst R."/>
            <person name="Ayyampalayam S."/>
            <person name="Mercati F."/>
            <person name="Riccardi P."/>
            <person name="McKain M.R."/>
            <person name="Kakrana A."/>
            <person name="Tang H."/>
            <person name="Ray J."/>
            <person name="Groenendijk J."/>
            <person name="Arikit S."/>
            <person name="Mathioni S.M."/>
            <person name="Nakano M."/>
            <person name="Shan H."/>
            <person name="Telgmann-Rauber A."/>
            <person name="Kanno A."/>
            <person name="Yue Z."/>
            <person name="Chen H."/>
            <person name="Li W."/>
            <person name="Chen Y."/>
            <person name="Xu X."/>
            <person name="Zhang Y."/>
            <person name="Luo S."/>
            <person name="Chen H."/>
            <person name="Gao J."/>
            <person name="Mao Z."/>
            <person name="Pires J.C."/>
            <person name="Luo M."/>
            <person name="Kudrna D."/>
            <person name="Wing R.A."/>
            <person name="Meyers B.C."/>
            <person name="Yi K."/>
            <person name="Kong H."/>
            <person name="Lavrijsen P."/>
            <person name="Sunseri F."/>
            <person name="Falavigna A."/>
            <person name="Ye Y."/>
            <person name="Leebens-Mack J.H."/>
            <person name="Chen G."/>
        </authorList>
    </citation>
    <scope>NUCLEOTIDE SEQUENCE [LARGE SCALE GENOMIC DNA]</scope>
    <source>
        <strain evidence="3">cv. DH0086</strain>
    </source>
</reference>
<dbReference type="PANTHER" id="PTHR35046:SF18">
    <property type="entry name" value="RNA-DIRECTED DNA POLYMERASE"/>
    <property type="match status" value="1"/>
</dbReference>
<dbReference type="Gene3D" id="3.30.420.10">
    <property type="entry name" value="Ribonuclease H-like superfamily/Ribonuclease H"/>
    <property type="match status" value="1"/>
</dbReference>
<evidence type="ECO:0000259" key="1">
    <source>
        <dbReference type="PROSITE" id="PS50994"/>
    </source>
</evidence>
<name>A0A5P1EMJ3_ASPOF</name>
<dbReference type="EMBL" id="CM007386">
    <property type="protein sequence ID" value="ONK67014.1"/>
    <property type="molecule type" value="Genomic_DNA"/>
</dbReference>
<dbReference type="OMA" id="WEASFPH"/>
<dbReference type="InterPro" id="IPR001584">
    <property type="entry name" value="Integrase_cat-core"/>
</dbReference>
<dbReference type="Gramene" id="ONK67014">
    <property type="protein sequence ID" value="ONK67014"/>
    <property type="gene ID" value="A4U43_C06F14610"/>
</dbReference>
<accession>A0A5P1EMJ3</accession>
<evidence type="ECO:0000313" key="3">
    <source>
        <dbReference type="Proteomes" id="UP000243459"/>
    </source>
</evidence>
<dbReference type="InterPro" id="IPR036397">
    <property type="entry name" value="RNaseH_sf"/>
</dbReference>
<dbReference type="GO" id="GO:0015074">
    <property type="term" value="P:DNA integration"/>
    <property type="evidence" value="ECO:0007669"/>
    <property type="project" value="InterPro"/>
</dbReference>
<dbReference type="Proteomes" id="UP000243459">
    <property type="component" value="Chromosome 6"/>
</dbReference>
<keyword evidence="3" id="KW-1185">Reference proteome</keyword>
<dbReference type="SUPFAM" id="SSF53098">
    <property type="entry name" value="Ribonuclease H-like"/>
    <property type="match status" value="1"/>
</dbReference>
<proteinExistence type="predicted"/>
<dbReference type="PANTHER" id="PTHR35046">
    <property type="entry name" value="ZINC KNUCKLE (CCHC-TYPE) FAMILY PROTEIN"/>
    <property type="match status" value="1"/>
</dbReference>
<gene>
    <name evidence="2" type="ORF">A4U43_C06F14610</name>
</gene>
<organism evidence="2 3">
    <name type="scientific">Asparagus officinalis</name>
    <name type="common">Garden asparagus</name>
    <dbReference type="NCBI Taxonomy" id="4686"/>
    <lineage>
        <taxon>Eukaryota</taxon>
        <taxon>Viridiplantae</taxon>
        <taxon>Streptophyta</taxon>
        <taxon>Embryophyta</taxon>
        <taxon>Tracheophyta</taxon>
        <taxon>Spermatophyta</taxon>
        <taxon>Magnoliopsida</taxon>
        <taxon>Liliopsida</taxon>
        <taxon>Asparagales</taxon>
        <taxon>Asparagaceae</taxon>
        <taxon>Asparagoideae</taxon>
        <taxon>Asparagus</taxon>
    </lineage>
</organism>
<sequence length="153" mass="17717">MSFAQRCYVTKYVAGVSYVAFRILLTRSGDCIYHYNCLLDSGRVFISGDYLYIVVDWFSKMVILIPCKKIVMGAGTTQLFFEHVWKHFGLPSSIISDRDSQFLGHFWDSLWSLMDTKLKKSMDFNPQTDGQTEVVNCTMVHMLRGYNSRHLKT</sequence>
<dbReference type="InterPro" id="IPR012337">
    <property type="entry name" value="RNaseH-like_sf"/>
</dbReference>